<dbReference type="PANTHER" id="PTHR43713:SF3">
    <property type="entry name" value="GLUTAMATE-1-SEMIALDEHYDE 2,1-AMINOMUTASE 1, CHLOROPLASTIC-RELATED"/>
    <property type="match status" value="1"/>
</dbReference>
<feature type="non-terminal residue" evidence="4">
    <location>
        <position position="1"/>
    </location>
</feature>
<dbReference type="InterPro" id="IPR005814">
    <property type="entry name" value="Aminotrans_3"/>
</dbReference>
<reference evidence="4 5" key="1">
    <citation type="journal article" date="2015" name="Microbiome">
        <title>Genomic resolution of linkages in carbon, nitrogen, and sulfur cycling among widespread estuary sediment bacteria.</title>
        <authorList>
            <person name="Baker B.J."/>
            <person name="Lazar C.S."/>
            <person name="Teske A.P."/>
            <person name="Dick G.J."/>
        </authorList>
    </citation>
    <scope>NUCLEOTIDE SEQUENCE [LARGE SCALE GENOMIC DNA]</scope>
    <source>
        <strain evidence="4">DG_56</strain>
    </source>
</reference>
<accession>A0A0S7XNI5</accession>
<dbReference type="Gene3D" id="3.90.1150.10">
    <property type="entry name" value="Aspartate Aminotransferase, domain 1"/>
    <property type="match status" value="1"/>
</dbReference>
<evidence type="ECO:0000256" key="2">
    <source>
        <dbReference type="ARBA" id="ARBA00022898"/>
    </source>
</evidence>
<dbReference type="GO" id="GO:0008483">
    <property type="term" value="F:transaminase activity"/>
    <property type="evidence" value="ECO:0007669"/>
    <property type="project" value="InterPro"/>
</dbReference>
<comment type="caution">
    <text evidence="4">The sequence shown here is derived from an EMBL/GenBank/DDBJ whole genome shotgun (WGS) entry which is preliminary data.</text>
</comment>
<dbReference type="Pfam" id="PF00202">
    <property type="entry name" value="Aminotran_3"/>
    <property type="match status" value="1"/>
</dbReference>
<evidence type="ECO:0000256" key="3">
    <source>
        <dbReference type="RuleBase" id="RU003560"/>
    </source>
</evidence>
<keyword evidence="2 3" id="KW-0663">Pyridoxal phosphate</keyword>
<dbReference type="GO" id="GO:0030170">
    <property type="term" value="F:pyridoxal phosphate binding"/>
    <property type="evidence" value="ECO:0007669"/>
    <property type="project" value="InterPro"/>
</dbReference>
<dbReference type="InterPro" id="IPR015424">
    <property type="entry name" value="PyrdxlP-dep_Trfase"/>
</dbReference>
<organism evidence="4 5">
    <name type="scientific">candidate division KD3-62 bacterium DG_56</name>
    <dbReference type="NCBI Taxonomy" id="1704032"/>
    <lineage>
        <taxon>Bacteria</taxon>
        <taxon>candidate division KD3-62</taxon>
    </lineage>
</organism>
<dbReference type="AlphaFoldDB" id="A0A0S7XNI5"/>
<dbReference type="Gene3D" id="3.40.640.10">
    <property type="entry name" value="Type I PLP-dependent aspartate aminotransferase-like (Major domain)"/>
    <property type="match status" value="1"/>
</dbReference>
<sequence>LSLGPIVLGYAHPRVNRAVAEAMEKGATFTLNHPIQNQLARRLIEVIPSAEMVWYARTGSGVTSSALRIARAHTGREKVIRCGYHGWHDWCVPGGAGVPKSIADEIIAWDGQELEGLQAIFDQHPGEIACLIVAPEAVRNLSAQRLRDIQRVVADAGAIWILDEIKTGFRMALGGVQEHFGVTPDLTTVSKAMGNGWPIGAVVGRREIMLTADKVWLPSTFNEETLGMAAALATIDEIAERDGIAHFYRIGTRLIDGLTELAREIGVEAHGEAQPLPPMPFLRFDYEDDAVRDKAKDVFFREVIGRGVLFHPGHVWFLTLSHTDQDIDRGLEVAEIAFRKVKKNL</sequence>
<comment type="cofactor">
    <cofactor evidence="1">
        <name>pyridoxal 5'-phosphate</name>
        <dbReference type="ChEBI" id="CHEBI:597326"/>
    </cofactor>
</comment>
<evidence type="ECO:0008006" key="6">
    <source>
        <dbReference type="Google" id="ProtNLM"/>
    </source>
</evidence>
<dbReference type="InterPro" id="IPR015422">
    <property type="entry name" value="PyrdxlP-dep_Trfase_small"/>
</dbReference>
<name>A0A0S7XNI5_9BACT</name>
<dbReference type="InterPro" id="IPR049704">
    <property type="entry name" value="Aminotrans_3_PPA_site"/>
</dbReference>
<evidence type="ECO:0000256" key="1">
    <source>
        <dbReference type="ARBA" id="ARBA00001933"/>
    </source>
</evidence>
<evidence type="ECO:0000313" key="5">
    <source>
        <dbReference type="Proteomes" id="UP000052020"/>
    </source>
</evidence>
<protein>
    <recommendedName>
        <fullName evidence="6">Aminotransferase class III</fullName>
    </recommendedName>
</protein>
<proteinExistence type="inferred from homology"/>
<comment type="similarity">
    <text evidence="3">Belongs to the class-III pyridoxal-phosphate-dependent aminotransferase family.</text>
</comment>
<dbReference type="InterPro" id="IPR015421">
    <property type="entry name" value="PyrdxlP-dep_Trfase_major"/>
</dbReference>
<dbReference type="PANTHER" id="PTHR43713">
    <property type="entry name" value="GLUTAMATE-1-SEMIALDEHYDE 2,1-AMINOMUTASE"/>
    <property type="match status" value="1"/>
</dbReference>
<dbReference type="EMBL" id="LIZY01000051">
    <property type="protein sequence ID" value="KPJ63975.1"/>
    <property type="molecule type" value="Genomic_DNA"/>
</dbReference>
<dbReference type="Proteomes" id="UP000052020">
    <property type="component" value="Unassembled WGS sequence"/>
</dbReference>
<dbReference type="PROSITE" id="PS00600">
    <property type="entry name" value="AA_TRANSFER_CLASS_3"/>
    <property type="match status" value="1"/>
</dbReference>
<evidence type="ECO:0000313" key="4">
    <source>
        <dbReference type="EMBL" id="KPJ63975.1"/>
    </source>
</evidence>
<gene>
    <name evidence="4" type="ORF">AMK68_02665</name>
</gene>
<dbReference type="SUPFAM" id="SSF53383">
    <property type="entry name" value="PLP-dependent transferases"/>
    <property type="match status" value="1"/>
</dbReference>